<dbReference type="SMART" id="SM00382">
    <property type="entry name" value="AAA"/>
    <property type="match status" value="1"/>
</dbReference>
<dbReference type="AlphaFoldDB" id="A0A401HR43"/>
<dbReference type="PANTHER" id="PTHR42788">
    <property type="entry name" value="TAURINE IMPORT ATP-BINDING PROTEIN-RELATED"/>
    <property type="match status" value="1"/>
</dbReference>
<comment type="caution">
    <text evidence="13">The sequence shown here is derived from an EMBL/GenBank/DDBJ whole genome shotgun (WGS) entry which is preliminary data.</text>
</comment>
<dbReference type="EMBL" id="BFAX01000004">
    <property type="protein sequence ID" value="GBF36744.1"/>
    <property type="molecule type" value="Genomic_DNA"/>
</dbReference>
<keyword evidence="5 13" id="KW-0067">ATP-binding</keyword>
<dbReference type="GO" id="GO:0016887">
    <property type="term" value="F:ATP hydrolysis activity"/>
    <property type="evidence" value="ECO:0007669"/>
    <property type="project" value="InterPro"/>
</dbReference>
<evidence type="ECO:0000256" key="2">
    <source>
        <dbReference type="ARBA" id="ARBA00022448"/>
    </source>
</evidence>
<dbReference type="InterPro" id="IPR027417">
    <property type="entry name" value="P-loop_NTPase"/>
</dbReference>
<dbReference type="GO" id="GO:0005886">
    <property type="term" value="C:plasma membrane"/>
    <property type="evidence" value="ECO:0007669"/>
    <property type="project" value="UniProtKB-SubCell"/>
</dbReference>
<dbReference type="InterPro" id="IPR003439">
    <property type="entry name" value="ABC_transporter-like_ATP-bd"/>
</dbReference>
<evidence type="ECO:0000256" key="5">
    <source>
        <dbReference type="ARBA" id="ARBA00022840"/>
    </source>
</evidence>
<evidence type="ECO:0000256" key="1">
    <source>
        <dbReference type="ARBA" id="ARBA00004236"/>
    </source>
</evidence>
<keyword evidence="14" id="KW-1185">Reference proteome</keyword>
<dbReference type="OrthoDB" id="10909at2157"/>
<gene>
    <name evidence="13" type="ORF">MHHB_P0974</name>
</gene>
<dbReference type="InterPro" id="IPR003593">
    <property type="entry name" value="AAA+_ATPase"/>
</dbReference>
<comment type="function">
    <text evidence="11">Part of the ABC transporter complex WtpABC involved in molybdate/tungstate import. Responsible for energy coupling to the transport system.</text>
</comment>
<dbReference type="SUPFAM" id="SSF52540">
    <property type="entry name" value="P-loop containing nucleoside triphosphate hydrolases"/>
    <property type="match status" value="1"/>
</dbReference>
<accession>A0A401HR43</accession>
<feature type="domain" description="ABC transporter" evidence="12">
    <location>
        <begin position="5"/>
        <end position="236"/>
    </location>
</feature>
<comment type="catalytic activity">
    <reaction evidence="10">
        <text>tungstate(in) + ATP + H2O = tungstate(out) + ADP + phosphate + H(+)</text>
        <dbReference type="Rhea" id="RHEA:35027"/>
        <dbReference type="ChEBI" id="CHEBI:15377"/>
        <dbReference type="ChEBI" id="CHEBI:15378"/>
        <dbReference type="ChEBI" id="CHEBI:30616"/>
        <dbReference type="ChEBI" id="CHEBI:43474"/>
        <dbReference type="ChEBI" id="CHEBI:46502"/>
        <dbReference type="ChEBI" id="CHEBI:456216"/>
        <dbReference type="EC" id="7.3.2.6"/>
    </reaction>
</comment>
<evidence type="ECO:0000259" key="12">
    <source>
        <dbReference type="PROSITE" id="PS50893"/>
    </source>
</evidence>
<comment type="similarity">
    <text evidence="6">Belongs to the ABC transporter superfamily. Sulfate/tungstate importer (TC 3.A.1.6) family.</text>
</comment>
<dbReference type="FunFam" id="3.40.50.300:FF:000425">
    <property type="entry name" value="Probable ABC transporter, ATP-binding subunit"/>
    <property type="match status" value="1"/>
</dbReference>
<protein>
    <recommendedName>
        <fullName evidence="9">Molybdate/tungstate import ATP-binding protein WtpC</fullName>
        <ecNumber evidence="8">7.3.2.6</ecNumber>
    </recommendedName>
</protein>
<evidence type="ECO:0000313" key="13">
    <source>
        <dbReference type="EMBL" id="GBF36744.1"/>
    </source>
</evidence>
<evidence type="ECO:0000256" key="7">
    <source>
        <dbReference type="ARBA" id="ARBA00038781"/>
    </source>
</evidence>
<dbReference type="EC" id="7.3.2.6" evidence="8"/>
<dbReference type="Proteomes" id="UP000290527">
    <property type="component" value="Unassembled WGS sequence"/>
</dbReference>
<evidence type="ECO:0000256" key="11">
    <source>
        <dbReference type="ARBA" id="ARBA00057369"/>
    </source>
</evidence>
<reference evidence="13 14" key="1">
    <citation type="journal article" date="2019" name="Int. J. Syst. Evol. Microbiol.">
        <title>Methanofervidicoccus abyssi gen. nov., sp. nov., a hydrogenotrophic methanogen, isolated from a hydrothermal vent chimney in the Mid-Cayman Spreading Center, the Caribbean Sea.</title>
        <authorList>
            <person name="Sakai S."/>
            <person name="Takaki Y."/>
            <person name="Miyazaki M."/>
            <person name="Ogawara M."/>
            <person name="Yanagawa K."/>
            <person name="Miyazaki J."/>
            <person name="Takai K."/>
        </authorList>
    </citation>
    <scope>NUCLEOTIDE SEQUENCE [LARGE SCALE GENOMIC DNA]</scope>
    <source>
        <strain evidence="13 14">HHB</strain>
    </source>
</reference>
<proteinExistence type="inferred from homology"/>
<dbReference type="CDD" id="cd03293">
    <property type="entry name" value="ABC_NrtD_SsuB_transporters"/>
    <property type="match status" value="1"/>
</dbReference>
<comment type="subcellular location">
    <subcellularLocation>
        <location evidence="1">Cell membrane</location>
    </subcellularLocation>
</comment>
<evidence type="ECO:0000256" key="6">
    <source>
        <dbReference type="ARBA" id="ARBA00038307"/>
    </source>
</evidence>
<organism evidence="13 14">
    <name type="scientific">Methanofervidicoccus abyssi</name>
    <dbReference type="NCBI Taxonomy" id="2082189"/>
    <lineage>
        <taxon>Archaea</taxon>
        <taxon>Methanobacteriati</taxon>
        <taxon>Methanobacteriota</taxon>
        <taxon>Methanomada group</taxon>
        <taxon>Methanococci</taxon>
        <taxon>Methanococcales</taxon>
        <taxon>Methanofervidicoccus</taxon>
    </lineage>
</organism>
<evidence type="ECO:0000256" key="10">
    <source>
        <dbReference type="ARBA" id="ARBA00047936"/>
    </source>
</evidence>
<sequence>MENILEIRNVSKKFVSKKKEILAVDNITFNVKYNEFLSIVGPSGCGKSTLLRMIAGLEKPTSGEILMENRRIEGPGAERGLVFQQYTLLPWRTVLDNVAFGLEIRGIPKKERYEIAKRFIKMIGLEGFEEAYPYELSGGMQQRGAIARTLANDPKIVLMDEPFGALDTQTRTILQHELLKIWEKEKKTVIFVTHSVDEAIYLSDRVIVMTARPGKIKDIIPIDLERPRKRDTLEFIEYKRKITNILKDEVLKSYNMYNYSKNV</sequence>
<evidence type="ECO:0000313" key="14">
    <source>
        <dbReference type="Proteomes" id="UP000290527"/>
    </source>
</evidence>
<dbReference type="RefSeq" id="WP_131007577.1">
    <property type="nucleotide sequence ID" value="NZ_BFAX01000004.1"/>
</dbReference>
<dbReference type="Pfam" id="PF00005">
    <property type="entry name" value="ABC_tran"/>
    <property type="match status" value="1"/>
</dbReference>
<dbReference type="PANTHER" id="PTHR42788:SF13">
    <property type="entry name" value="ALIPHATIC SULFONATES IMPORT ATP-BINDING PROTEIN SSUB"/>
    <property type="match status" value="1"/>
</dbReference>
<dbReference type="InterPro" id="IPR050166">
    <property type="entry name" value="ABC_transporter_ATP-bind"/>
</dbReference>
<dbReference type="GO" id="GO:1901238">
    <property type="term" value="F:ABC-type tungstate transporter activity"/>
    <property type="evidence" value="ECO:0007669"/>
    <property type="project" value="UniProtKB-EC"/>
</dbReference>
<evidence type="ECO:0000256" key="9">
    <source>
        <dbReference type="ARBA" id="ARBA00041133"/>
    </source>
</evidence>
<dbReference type="Gene3D" id="3.40.50.300">
    <property type="entry name" value="P-loop containing nucleotide triphosphate hydrolases"/>
    <property type="match status" value="1"/>
</dbReference>
<evidence type="ECO:0000256" key="4">
    <source>
        <dbReference type="ARBA" id="ARBA00022741"/>
    </source>
</evidence>
<dbReference type="PROSITE" id="PS50893">
    <property type="entry name" value="ABC_TRANSPORTER_2"/>
    <property type="match status" value="1"/>
</dbReference>
<evidence type="ECO:0000256" key="8">
    <source>
        <dbReference type="ARBA" id="ARBA00039025"/>
    </source>
</evidence>
<keyword evidence="2" id="KW-0813">Transport</keyword>
<keyword evidence="4" id="KW-0547">Nucleotide-binding</keyword>
<evidence type="ECO:0000256" key="3">
    <source>
        <dbReference type="ARBA" id="ARBA00022505"/>
    </source>
</evidence>
<dbReference type="GO" id="GO:0005524">
    <property type="term" value="F:ATP binding"/>
    <property type="evidence" value="ECO:0007669"/>
    <property type="project" value="UniProtKB-KW"/>
</dbReference>
<name>A0A401HR43_9EURY</name>
<comment type="subunit">
    <text evidence="7">The complex is composed of two ATP-binding proteins (WtpC), two transmembrane proteins (WtpB) and a solute-binding protein (WtpA).</text>
</comment>
<keyword evidence="3" id="KW-0500">Molybdenum</keyword>